<reference evidence="1 2" key="1">
    <citation type="submission" date="2018-03" db="EMBL/GenBank/DDBJ databases">
        <title>Finding Nemo's genes: A chromosome-scale reference assembly of the genome of the orange clownfish Amphiprion percula.</title>
        <authorList>
            <person name="Lehmann R."/>
        </authorList>
    </citation>
    <scope>NUCLEOTIDE SEQUENCE</scope>
</reference>
<accession>A0A3P8SFB9</accession>
<protein>
    <recommendedName>
        <fullName evidence="3">Tc1-like transposase DDE domain-containing protein</fullName>
    </recommendedName>
</protein>
<keyword evidence="2" id="KW-1185">Reference proteome</keyword>
<evidence type="ECO:0000313" key="2">
    <source>
        <dbReference type="Proteomes" id="UP000265080"/>
    </source>
</evidence>
<dbReference type="InterPro" id="IPR036397">
    <property type="entry name" value="RNaseH_sf"/>
</dbReference>
<dbReference type="Ensembl" id="ENSAPET00000011112.1">
    <property type="protein sequence ID" value="ENSAPEP00000010815.1"/>
    <property type="gene ID" value="ENSAPEG00000007761.1"/>
</dbReference>
<evidence type="ECO:0008006" key="3">
    <source>
        <dbReference type="Google" id="ProtNLM"/>
    </source>
</evidence>
<dbReference type="GeneTree" id="ENSGT00940000178361"/>
<evidence type="ECO:0000313" key="1">
    <source>
        <dbReference type="Ensembl" id="ENSAPEP00000010815.1"/>
    </source>
</evidence>
<reference evidence="1" key="2">
    <citation type="submission" date="2025-08" db="UniProtKB">
        <authorList>
            <consortium name="Ensembl"/>
        </authorList>
    </citation>
    <scope>IDENTIFICATION</scope>
</reference>
<dbReference type="STRING" id="161767.ENSAPEP00000010815"/>
<name>A0A3P8SFB9_AMPPE</name>
<proteinExistence type="predicted"/>
<dbReference type="GO" id="GO:0003676">
    <property type="term" value="F:nucleic acid binding"/>
    <property type="evidence" value="ECO:0007669"/>
    <property type="project" value="InterPro"/>
</dbReference>
<reference evidence="1" key="3">
    <citation type="submission" date="2025-09" db="UniProtKB">
        <authorList>
            <consortium name="Ensembl"/>
        </authorList>
    </citation>
    <scope>IDENTIFICATION</scope>
</reference>
<organism evidence="1 2">
    <name type="scientific">Amphiprion percula</name>
    <name type="common">Orange clownfish</name>
    <name type="synonym">Lutjanus percula</name>
    <dbReference type="NCBI Taxonomy" id="161767"/>
    <lineage>
        <taxon>Eukaryota</taxon>
        <taxon>Metazoa</taxon>
        <taxon>Chordata</taxon>
        <taxon>Craniata</taxon>
        <taxon>Vertebrata</taxon>
        <taxon>Euteleostomi</taxon>
        <taxon>Actinopterygii</taxon>
        <taxon>Neopterygii</taxon>
        <taxon>Teleostei</taxon>
        <taxon>Neoteleostei</taxon>
        <taxon>Acanthomorphata</taxon>
        <taxon>Ovalentaria</taxon>
        <taxon>Pomacentridae</taxon>
        <taxon>Amphiprion</taxon>
    </lineage>
</organism>
<dbReference type="Gene3D" id="3.30.420.10">
    <property type="entry name" value="Ribonuclease H-like superfamily/Ribonuclease H"/>
    <property type="match status" value="1"/>
</dbReference>
<sequence>MKHYLQHVQYLIMKHVGGSIMVWGCMTAAVVGHLTVCDDTLNSAKYCTILQTYMLPSAHQDTALATHPVQVELAQSPDMSPTENLWWIIKRSASKHKPKNLEELKAIFQGEWGMIIP</sequence>
<dbReference type="AlphaFoldDB" id="A0A3P8SFB9"/>
<dbReference type="Proteomes" id="UP000265080">
    <property type="component" value="Chromosome 11"/>
</dbReference>